<name>A0AB35Y3I1_9FIRM</name>
<sequence>MWKTAIFPAFSTQKNGSGPVLKTWGRSIPDWRKINRRSGTVCRMQRKSFDFLFYKRQNACIFIQNFPESGCLNYGAYRADPFLLLKTQWKKWKTSRKTRPFLHKNG</sequence>
<gene>
    <name evidence="1" type="ORF">WF834_00400</name>
</gene>
<proteinExistence type="predicted"/>
<organism evidence="1 2">
    <name type="scientific">Faecalibacterium wellingii</name>
    <dbReference type="NCBI Taxonomy" id="2929491"/>
    <lineage>
        <taxon>Bacteria</taxon>
        <taxon>Bacillati</taxon>
        <taxon>Bacillota</taxon>
        <taxon>Clostridia</taxon>
        <taxon>Eubacteriales</taxon>
        <taxon>Oscillospiraceae</taxon>
        <taxon>Faecalibacterium</taxon>
    </lineage>
</organism>
<evidence type="ECO:0000313" key="2">
    <source>
        <dbReference type="Proteomes" id="UP001373196"/>
    </source>
</evidence>
<dbReference type="Proteomes" id="UP001373196">
    <property type="component" value="Unassembled WGS sequence"/>
</dbReference>
<accession>A0AB35Y3I1</accession>
<reference evidence="1" key="1">
    <citation type="submission" date="2024-03" db="EMBL/GenBank/DDBJ databases">
        <authorList>
            <person name="Plomp N."/>
            <person name="Harmsen H.J."/>
        </authorList>
    </citation>
    <scope>NUCLEOTIDE SEQUENCE</scope>
    <source>
        <strain evidence="1">HTF-128</strain>
    </source>
</reference>
<evidence type="ECO:0000313" key="1">
    <source>
        <dbReference type="EMBL" id="MEJ5194647.1"/>
    </source>
</evidence>
<dbReference type="AlphaFoldDB" id="A0AB35Y3I1"/>
<dbReference type="EMBL" id="JBBFGL010000001">
    <property type="protein sequence ID" value="MEJ5194647.1"/>
    <property type="molecule type" value="Genomic_DNA"/>
</dbReference>
<protein>
    <submittedName>
        <fullName evidence="1">Uncharacterized protein</fullName>
    </submittedName>
</protein>
<comment type="caution">
    <text evidence="1">The sequence shown here is derived from an EMBL/GenBank/DDBJ whole genome shotgun (WGS) entry which is preliminary data.</text>
</comment>
<dbReference type="RefSeq" id="WP_339394457.1">
    <property type="nucleotide sequence ID" value="NZ_JBBFGL010000001.1"/>
</dbReference>